<comment type="caution">
    <text evidence="2">The sequence shown here is derived from an EMBL/GenBank/DDBJ whole genome shotgun (WGS) entry which is preliminary data.</text>
</comment>
<dbReference type="Proteomes" id="UP000198287">
    <property type="component" value="Unassembled WGS sequence"/>
</dbReference>
<dbReference type="EMBL" id="LNIX01000010">
    <property type="protein sequence ID" value="OXA49818.1"/>
    <property type="molecule type" value="Genomic_DNA"/>
</dbReference>
<gene>
    <name evidence="2" type="ORF">Fcan01_15520</name>
</gene>
<sequence length="122" mass="13723">MQTCTVFWVLFAILVISETFGEDDNMVLDNLPCKKVGKYDRVIIKKLDGSTESCVCEEVKVPTTTTTMATTPRGRRPAHVERPHGVRWACTATPPTTVTQRNKMRRVIFSRAMSNQIGTSNF</sequence>
<keyword evidence="1" id="KW-0732">Signal</keyword>
<feature type="chain" id="PRO_5012443405" evidence="1">
    <location>
        <begin position="22"/>
        <end position="122"/>
    </location>
</feature>
<dbReference type="AlphaFoldDB" id="A0A226DXQ9"/>
<name>A0A226DXQ9_FOLCA</name>
<evidence type="ECO:0000313" key="3">
    <source>
        <dbReference type="Proteomes" id="UP000198287"/>
    </source>
</evidence>
<keyword evidence="3" id="KW-1185">Reference proteome</keyword>
<evidence type="ECO:0000313" key="2">
    <source>
        <dbReference type="EMBL" id="OXA49818.1"/>
    </source>
</evidence>
<organism evidence="2 3">
    <name type="scientific">Folsomia candida</name>
    <name type="common">Springtail</name>
    <dbReference type="NCBI Taxonomy" id="158441"/>
    <lineage>
        <taxon>Eukaryota</taxon>
        <taxon>Metazoa</taxon>
        <taxon>Ecdysozoa</taxon>
        <taxon>Arthropoda</taxon>
        <taxon>Hexapoda</taxon>
        <taxon>Collembola</taxon>
        <taxon>Entomobryomorpha</taxon>
        <taxon>Isotomoidea</taxon>
        <taxon>Isotomidae</taxon>
        <taxon>Proisotominae</taxon>
        <taxon>Folsomia</taxon>
    </lineage>
</organism>
<feature type="signal peptide" evidence="1">
    <location>
        <begin position="1"/>
        <end position="21"/>
    </location>
</feature>
<proteinExistence type="predicted"/>
<protein>
    <submittedName>
        <fullName evidence="2">Uncharacterized protein</fullName>
    </submittedName>
</protein>
<reference evidence="2 3" key="1">
    <citation type="submission" date="2015-12" db="EMBL/GenBank/DDBJ databases">
        <title>The genome of Folsomia candida.</title>
        <authorList>
            <person name="Faddeeva A."/>
            <person name="Derks M.F."/>
            <person name="Anvar Y."/>
            <person name="Smit S."/>
            <person name="Van Straalen N."/>
            <person name="Roelofs D."/>
        </authorList>
    </citation>
    <scope>NUCLEOTIDE SEQUENCE [LARGE SCALE GENOMIC DNA]</scope>
    <source>
        <strain evidence="2 3">VU population</strain>
        <tissue evidence="2">Whole body</tissue>
    </source>
</reference>
<accession>A0A226DXQ9</accession>
<evidence type="ECO:0000256" key="1">
    <source>
        <dbReference type="SAM" id="SignalP"/>
    </source>
</evidence>